<evidence type="ECO:0000313" key="6">
    <source>
        <dbReference type="Proteomes" id="UP000004738"/>
    </source>
</evidence>
<keyword evidence="4" id="KW-0175">Coiled coil</keyword>
<proteinExistence type="inferred from homology"/>
<evidence type="ECO:0000256" key="3">
    <source>
        <dbReference type="ARBA" id="ARBA00013368"/>
    </source>
</evidence>
<gene>
    <name evidence="5" type="ORF">B857_01622</name>
</gene>
<dbReference type="EMBL" id="AMCK01000006">
    <property type="protein sequence ID" value="EKB45671.1"/>
    <property type="molecule type" value="Genomic_DNA"/>
</dbReference>
<feature type="coiled-coil region" evidence="4">
    <location>
        <begin position="648"/>
        <end position="682"/>
    </location>
</feature>
<dbReference type="GO" id="GO:0016887">
    <property type="term" value="F:ATP hydrolysis activity"/>
    <property type="evidence" value="ECO:0007669"/>
    <property type="project" value="InterPro"/>
</dbReference>
<comment type="subunit">
    <text evidence="2">Heterodimer of SbcC and SbcD.</text>
</comment>
<evidence type="ECO:0000256" key="1">
    <source>
        <dbReference type="ARBA" id="ARBA00006930"/>
    </source>
</evidence>
<evidence type="ECO:0000256" key="2">
    <source>
        <dbReference type="ARBA" id="ARBA00011322"/>
    </source>
</evidence>
<dbReference type="InterPro" id="IPR027417">
    <property type="entry name" value="P-loop_NTPase"/>
</dbReference>
<dbReference type="Proteomes" id="UP000004738">
    <property type="component" value="Unassembled WGS sequence"/>
</dbReference>
<dbReference type="RefSeq" id="WP_008405459.1">
    <property type="nucleotide sequence ID" value="NZ_AMCK01000006.1"/>
</dbReference>
<name>K1KT45_9BACL</name>
<protein>
    <recommendedName>
        <fullName evidence="3">Nuclease SbcCD subunit C</fullName>
    </recommendedName>
</protein>
<organism evidence="5 6">
    <name type="scientific">Solibacillus isronensis B3W22</name>
    <dbReference type="NCBI Taxonomy" id="1224748"/>
    <lineage>
        <taxon>Bacteria</taxon>
        <taxon>Bacillati</taxon>
        <taxon>Bacillota</taxon>
        <taxon>Bacilli</taxon>
        <taxon>Bacillales</taxon>
        <taxon>Caryophanaceae</taxon>
        <taxon>Solibacillus</taxon>
    </lineage>
</organism>
<sequence>MLLNPIHDWLLQLENVKLTGILTEKFSNTKVNNYIEGESFLSSSINSLAIKKGLKVANGGEDLPIIHKIDGVYLHEFRPSSSINYNSVEFKQVNIIYGKNGTGKSSLLEAIEFAITNEIRSVTDYKDKTYKNMSTEVICTTQNGQTILSSSKKTDMLKKLEAFWYGTSSGTGKAMLNDQFFRFNFFDTYSAYKFALEESVDPAKRKDSNYIDKFSRLLFSDQVIVMEKNWLRYKDAFENQLNELTKKYEDRLSSYSMYKQWASEENSSQYNVKLSNTLSLLQKMNINVRYIERLKTNKEEILEFFEILLQHIETVDQNIYVENNKTYLEIMQKRQSLLSSISSISDEIEEDRQAFLKLNDSNLEIKEKTFQTEREIKEKNKEIKYIEETLESCKLLSPILLNEKIVSRVKELSAYEQQIRQYLYFIQVNKKSYQKVHELDVIFLLETEEIKHLKEALKDYENQYQTLAQNESEMKNLFNKMETIQLQLVDLGIEYLEYADSSHQNCPLCGTSSISKSKLIEQIQMTVSTKKEKGIASILKEKRELEHDISTIRLKLSRHEDSQNVLALYEEACKIKGLTRKDFTIDLQQMKAVIGNYDETENELQKTEEQLSLLANEGFTLEKINEAEHILNTNTLFLNAYLDLKQFISYLKESRDEKLRQKANLEAKLKELEDTTHKYLLDKERIFGNKIEKQEIFEEKSKILKEINNVVQLIKAGSAYFTIPEDMKIVTWLNLFKEAHIKCKNLINEFDSPEYYQRRMKETEKEIEKLKVSLNHVKEAVDGINGLRALSSYAEEIVNQNIGKINKYFKSLHASNEFEEIVVVPEGILLKRKHYDQLSKPHELSTGQRTAIALSILLALHFSATNVPKLLMFDEPVANMDEGQVACFLDLLGEFASKGEQIFFTTASEQMYKTLKEKFSKIKIETNYIELTRPDF</sequence>
<evidence type="ECO:0000256" key="4">
    <source>
        <dbReference type="SAM" id="Coils"/>
    </source>
</evidence>
<comment type="similarity">
    <text evidence="1">Belongs to the SMC family. SbcC subfamily.</text>
</comment>
<reference evidence="5 6" key="1">
    <citation type="journal article" date="2012" name="J. Bacteriol.">
        <title>Draft Genome Sequence of Bacillus isronensis Strain B3W22, Isolated from the Upper Atmosphere.</title>
        <authorList>
            <person name="Shivaji S."/>
            <person name="Ara S."/>
            <person name="Singh S.K."/>
            <person name="Bandi S."/>
            <person name="Singh A."/>
            <person name="Pinnaka A.K."/>
        </authorList>
    </citation>
    <scope>NUCLEOTIDE SEQUENCE [LARGE SCALE GENOMIC DNA]</scope>
    <source>
        <strain evidence="5 6">B3W22</strain>
    </source>
</reference>
<comment type="caution">
    <text evidence="5">The sequence shown here is derived from an EMBL/GenBank/DDBJ whole genome shotgun (WGS) entry which is preliminary data.</text>
</comment>
<keyword evidence="6" id="KW-1185">Reference proteome</keyword>
<dbReference type="SUPFAM" id="SSF52540">
    <property type="entry name" value="P-loop containing nucleoside triphosphate hydrolases"/>
    <property type="match status" value="3"/>
</dbReference>
<dbReference type="Gene3D" id="3.40.50.300">
    <property type="entry name" value="P-loop containing nucleotide triphosphate hydrolases"/>
    <property type="match status" value="2"/>
</dbReference>
<evidence type="ECO:0000313" key="5">
    <source>
        <dbReference type="EMBL" id="EKB45671.1"/>
    </source>
</evidence>
<dbReference type="PATRIC" id="fig|1224748.3.peg.1613"/>
<feature type="coiled-coil region" evidence="4">
    <location>
        <begin position="443"/>
        <end position="487"/>
    </location>
</feature>
<dbReference type="PANTHER" id="PTHR32114:SF2">
    <property type="entry name" value="ABC TRANSPORTER ABCH.3"/>
    <property type="match status" value="1"/>
</dbReference>
<dbReference type="AlphaFoldDB" id="K1KT45"/>
<dbReference type="PANTHER" id="PTHR32114">
    <property type="entry name" value="ABC TRANSPORTER ABCH.3"/>
    <property type="match status" value="1"/>
</dbReference>
<feature type="coiled-coil region" evidence="4">
    <location>
        <begin position="590"/>
        <end position="617"/>
    </location>
</feature>
<accession>K1KT45</accession>
<dbReference type="GO" id="GO:0005524">
    <property type="term" value="F:ATP binding"/>
    <property type="evidence" value="ECO:0007669"/>
    <property type="project" value="InterPro"/>
</dbReference>